<dbReference type="EnsemblPlants" id="QL05p010889:mrna">
    <property type="protein sequence ID" value="QL05p010889:mrna"/>
    <property type="gene ID" value="QL05p010889"/>
</dbReference>
<evidence type="ECO:0000256" key="2">
    <source>
        <dbReference type="ARBA" id="ARBA00023015"/>
    </source>
</evidence>
<dbReference type="OrthoDB" id="1579602at2759"/>
<accession>A0A7N2LME3</accession>
<comment type="subcellular location">
    <subcellularLocation>
        <location evidence="1">Nucleus</location>
    </subcellularLocation>
</comment>
<gene>
    <name evidence="6" type="primary">LOC115989301</name>
</gene>
<reference evidence="6" key="2">
    <citation type="submission" date="2021-01" db="UniProtKB">
        <authorList>
            <consortium name="EnsemblPlants"/>
        </authorList>
    </citation>
    <scope>IDENTIFICATION</scope>
</reference>
<dbReference type="Proteomes" id="UP000594261">
    <property type="component" value="Chromosome 5"/>
</dbReference>
<dbReference type="AlphaFoldDB" id="A0A7N2LME3"/>
<dbReference type="Gramene" id="QL05p010889:mrna">
    <property type="protein sequence ID" value="QL05p010889:mrna"/>
    <property type="gene ID" value="QL05p010889"/>
</dbReference>
<dbReference type="InterPro" id="IPR044841">
    <property type="entry name" value="LUX/BOA-like"/>
</dbReference>
<dbReference type="EMBL" id="LRBV02000005">
    <property type="status" value="NOT_ANNOTATED_CDS"/>
    <property type="molecule type" value="Genomic_DNA"/>
</dbReference>
<dbReference type="NCBIfam" id="TIGR01557">
    <property type="entry name" value="myb_SHAQKYF"/>
    <property type="match status" value="1"/>
</dbReference>
<dbReference type="InterPro" id="IPR006447">
    <property type="entry name" value="Myb_dom_plants"/>
</dbReference>
<dbReference type="RefSeq" id="XP_030968833.1">
    <property type="nucleotide sequence ID" value="XM_031112973.1"/>
</dbReference>
<evidence type="ECO:0000256" key="5">
    <source>
        <dbReference type="SAM" id="MobiDB-lite"/>
    </source>
</evidence>
<name>A0A7N2LME3_QUELO</name>
<dbReference type="GO" id="GO:0003677">
    <property type="term" value="F:DNA binding"/>
    <property type="evidence" value="ECO:0007669"/>
    <property type="project" value="InterPro"/>
</dbReference>
<dbReference type="GeneID" id="115989301"/>
<evidence type="ECO:0008006" key="8">
    <source>
        <dbReference type="Google" id="ProtNLM"/>
    </source>
</evidence>
<feature type="region of interest" description="Disordered" evidence="5">
    <location>
        <begin position="180"/>
        <end position="202"/>
    </location>
</feature>
<dbReference type="RefSeq" id="XP_030968834.1">
    <property type="nucleotide sequence ID" value="XM_031112974.1"/>
</dbReference>
<evidence type="ECO:0000256" key="4">
    <source>
        <dbReference type="ARBA" id="ARBA00023242"/>
    </source>
</evidence>
<reference evidence="6 7" key="1">
    <citation type="journal article" date="2016" name="G3 (Bethesda)">
        <title>First Draft Assembly and Annotation of the Genome of a California Endemic Oak Quercus lobata Nee (Fagaceae).</title>
        <authorList>
            <person name="Sork V.L."/>
            <person name="Fitz-Gibbon S.T."/>
            <person name="Puiu D."/>
            <person name="Crepeau M."/>
            <person name="Gugger P.F."/>
            <person name="Sherman R."/>
            <person name="Stevens K."/>
            <person name="Langley C.H."/>
            <person name="Pellegrini M."/>
            <person name="Salzberg S.L."/>
        </authorList>
    </citation>
    <scope>NUCLEOTIDE SEQUENCE [LARGE SCALE GENOMIC DNA]</scope>
    <source>
        <strain evidence="6 7">cv. SW786</strain>
    </source>
</reference>
<proteinExistence type="predicted"/>
<evidence type="ECO:0000313" key="6">
    <source>
        <dbReference type="EnsemblPlants" id="QL05p010889:mrna"/>
    </source>
</evidence>
<dbReference type="InParanoid" id="A0A7N2LME3"/>
<evidence type="ECO:0000256" key="3">
    <source>
        <dbReference type="ARBA" id="ARBA00023163"/>
    </source>
</evidence>
<feature type="compositionally biased region" description="Basic and acidic residues" evidence="5">
    <location>
        <begin position="192"/>
        <end position="202"/>
    </location>
</feature>
<keyword evidence="2" id="KW-0805">Transcription regulation</keyword>
<dbReference type="InterPro" id="IPR009057">
    <property type="entry name" value="Homeodomain-like_sf"/>
</dbReference>
<keyword evidence="4" id="KW-0539">Nucleus</keyword>
<dbReference type="KEGG" id="qlo:115989301"/>
<sequence length="363" mass="40503">MKGNASAYRPAVTKCVRVEDASTLLRMEGSVFHIIIIEQCLLGVNEFELLRIGREMDLPVIVTFEDGQPNIVQWSLENGTCEYRLKLNPMSVLNMVSTCMFFKKENKRAQVQQPTNNVSGVRNQRMSWTPDSHEKFVESVQKLGGANKATPKKILQLLQSKGFEDVDREKIASHLQKYRDSLKKKAQPHMLGYKDKDGTSSEHIQSRYEMEEHPPMTLVDQVLKTIVANEPDILSQQQQAPAAKNTQGFQSVTWPSETNLQTIGGSTSCGNQSNALMTQMDEAFSSEQMRNESTGGQPFACENFLNDVDASTNDISGDPGFFSINAPLLSPLHIDHGEHGFSSDGIFENFTGDVIAPEHFNNL</sequence>
<organism evidence="6 7">
    <name type="scientific">Quercus lobata</name>
    <name type="common">Valley oak</name>
    <dbReference type="NCBI Taxonomy" id="97700"/>
    <lineage>
        <taxon>Eukaryota</taxon>
        <taxon>Viridiplantae</taxon>
        <taxon>Streptophyta</taxon>
        <taxon>Embryophyta</taxon>
        <taxon>Tracheophyta</taxon>
        <taxon>Spermatophyta</taxon>
        <taxon>Magnoliopsida</taxon>
        <taxon>eudicotyledons</taxon>
        <taxon>Gunneridae</taxon>
        <taxon>Pentapetalae</taxon>
        <taxon>rosids</taxon>
        <taxon>fabids</taxon>
        <taxon>Fagales</taxon>
        <taxon>Fagaceae</taxon>
        <taxon>Quercus</taxon>
    </lineage>
</organism>
<dbReference type="PANTHER" id="PTHR31442">
    <property type="entry name" value="HOMEODOMAIN-LIKE SUPERFAMILY PROTEIN-RELATED"/>
    <property type="match status" value="1"/>
</dbReference>
<dbReference type="Gene3D" id="1.10.10.60">
    <property type="entry name" value="Homeodomain-like"/>
    <property type="match status" value="1"/>
</dbReference>
<protein>
    <recommendedName>
        <fullName evidence="8">HTH myb-type domain-containing protein</fullName>
    </recommendedName>
</protein>
<dbReference type="PANTHER" id="PTHR31442:SF29">
    <property type="entry name" value="HOMEODOMAIN-LIKE SUPERFAMILY PROTEIN"/>
    <property type="match status" value="1"/>
</dbReference>
<keyword evidence="3" id="KW-0804">Transcription</keyword>
<dbReference type="SUPFAM" id="SSF46689">
    <property type="entry name" value="Homeodomain-like"/>
    <property type="match status" value="1"/>
</dbReference>
<keyword evidence="7" id="KW-1185">Reference proteome</keyword>
<evidence type="ECO:0000256" key="1">
    <source>
        <dbReference type="ARBA" id="ARBA00004123"/>
    </source>
</evidence>
<dbReference type="GO" id="GO:0003700">
    <property type="term" value="F:DNA-binding transcription factor activity"/>
    <property type="evidence" value="ECO:0007669"/>
    <property type="project" value="InterPro"/>
</dbReference>
<evidence type="ECO:0000313" key="7">
    <source>
        <dbReference type="Proteomes" id="UP000594261"/>
    </source>
</evidence>
<dbReference type="GO" id="GO:0005634">
    <property type="term" value="C:nucleus"/>
    <property type="evidence" value="ECO:0007669"/>
    <property type="project" value="UniProtKB-SubCell"/>
</dbReference>